<reference evidence="2" key="1">
    <citation type="submission" date="2024-07" db="EMBL/GenBank/DDBJ databases">
        <title>Complete genome sequence of Verrucomicrobiaceae bacterium NT6N.</title>
        <authorList>
            <person name="Huang C."/>
            <person name="Takami H."/>
            <person name="Hamasaki K."/>
        </authorList>
    </citation>
    <scope>NUCLEOTIDE SEQUENCE</scope>
    <source>
        <strain evidence="2">NT6N</strain>
    </source>
</reference>
<feature type="signal peptide" evidence="1">
    <location>
        <begin position="1"/>
        <end position="22"/>
    </location>
</feature>
<dbReference type="EMBL" id="AP026866">
    <property type="protein sequence ID" value="BDS05755.1"/>
    <property type="molecule type" value="Genomic_DNA"/>
</dbReference>
<dbReference type="SUPFAM" id="SSF48239">
    <property type="entry name" value="Terpenoid cyclases/Protein prenyltransferases"/>
    <property type="match status" value="1"/>
</dbReference>
<proteinExistence type="predicted"/>
<gene>
    <name evidence="2" type="ORF">NT6N_07950</name>
</gene>
<name>A0AAT9FID2_9BACT</name>
<sequence length="332" mass="36604">MKKFLPTALLLASVLITDVAQAQSLPRRQNDVIPAQVETMYTRGLRYLSNSQDAAGSWGGGSGSRPGVVALCTLAFLAHGEDPNNGPYAQKIRKGLDFLLEKQKENSEGYMGPQMYDHGFATLALAECYGMVEDKRIAPALKKAVDLILKAQKINPRHGWRYDPTTRHADTTVSGCQIVALLAARNAGIPVPDEAIDKGLAYMRSCRSTNGAYGYTSKGGGRLTLTAIGSLCYSLAKKKDEAGYKKSLEFLKQNIRTQDSSYPFYFRYYMSQALFQADEELWNAWNKDNIRLLSVTQMPDGSWAGNHGNAFSTAGALLSLALNYRFLPIYEK</sequence>
<evidence type="ECO:0000256" key="1">
    <source>
        <dbReference type="SAM" id="SignalP"/>
    </source>
</evidence>
<dbReference type="Gene3D" id="1.50.10.20">
    <property type="match status" value="2"/>
</dbReference>
<protein>
    <submittedName>
        <fullName evidence="2">Squalene--hopene cyclase</fullName>
    </submittedName>
</protein>
<dbReference type="InterPro" id="IPR046255">
    <property type="entry name" value="DUF6288"/>
</dbReference>
<dbReference type="KEGG" id="osu:NT6N_07950"/>
<dbReference type="InterPro" id="IPR008930">
    <property type="entry name" value="Terpenoid_cyclase/PrenylTrfase"/>
</dbReference>
<organism evidence="2">
    <name type="scientific">Oceaniferula spumae</name>
    <dbReference type="NCBI Taxonomy" id="2979115"/>
    <lineage>
        <taxon>Bacteria</taxon>
        <taxon>Pseudomonadati</taxon>
        <taxon>Verrucomicrobiota</taxon>
        <taxon>Verrucomicrobiia</taxon>
        <taxon>Verrucomicrobiales</taxon>
        <taxon>Verrucomicrobiaceae</taxon>
        <taxon>Oceaniferula</taxon>
    </lineage>
</organism>
<feature type="chain" id="PRO_5043322250" evidence="1">
    <location>
        <begin position="23"/>
        <end position="332"/>
    </location>
</feature>
<dbReference type="Pfam" id="PF19805">
    <property type="entry name" value="DUF6288"/>
    <property type="match status" value="1"/>
</dbReference>
<keyword evidence="1" id="KW-0732">Signal</keyword>
<evidence type="ECO:0000313" key="2">
    <source>
        <dbReference type="EMBL" id="BDS05755.1"/>
    </source>
</evidence>
<accession>A0AAT9FID2</accession>
<dbReference type="CDD" id="cd00688">
    <property type="entry name" value="ISOPREN_C2_like"/>
    <property type="match status" value="1"/>
</dbReference>
<dbReference type="AlphaFoldDB" id="A0AAT9FID2"/>